<dbReference type="PANTHER" id="PTHR46211">
    <property type="entry name" value="GLYCEROPHOSPHORYL DIESTER PHOSPHODIESTERASE"/>
    <property type="match status" value="1"/>
</dbReference>
<dbReference type="CDD" id="cd08563">
    <property type="entry name" value="GDPD_TtGDE_like"/>
    <property type="match status" value="1"/>
</dbReference>
<dbReference type="InterPro" id="IPR030395">
    <property type="entry name" value="GP_PDE_dom"/>
</dbReference>
<dbReference type="Gene3D" id="3.20.20.190">
    <property type="entry name" value="Phosphatidylinositol (PI) phosphodiesterase"/>
    <property type="match status" value="1"/>
</dbReference>
<sequence length="266" mass="29959">MADPVCPVAVSHMEIVSRTQRSFKVIAHRGASGYAPENTLASFEKGLDLGADMLELDIHMSKDSELVVIHDATLERTTNGSGYIKNYSLKELKQFDASKGFDAYRGERIPSLQEVFDLAKKRAAFAIEIKNCPILYPDIEKNLVHLIEQNDLVDDALVITFYHPSLKEITRLNPDIQTGILYTAALIEPWKAAESVGATALHPHYAYTFPEMIKEAHKRHYLVHPWTINSVADMEQWLEYGVDGITSDFPDSLKARYLAHQHHQAA</sequence>
<dbReference type="GO" id="GO:0006629">
    <property type="term" value="P:lipid metabolic process"/>
    <property type="evidence" value="ECO:0007669"/>
    <property type="project" value="InterPro"/>
</dbReference>
<dbReference type="SUPFAM" id="SSF51695">
    <property type="entry name" value="PLC-like phosphodiesterases"/>
    <property type="match status" value="1"/>
</dbReference>
<accession>A0A2G6E3J8</accession>
<reference evidence="2 3" key="1">
    <citation type="submission" date="2017-10" db="EMBL/GenBank/DDBJ databases">
        <title>Novel microbial diversity and functional potential in the marine mammal oral microbiome.</title>
        <authorList>
            <person name="Dudek N.K."/>
            <person name="Sun C.L."/>
            <person name="Burstein D."/>
            <person name="Kantor R.S."/>
            <person name="Aliaga Goltsman D.S."/>
            <person name="Bik E.M."/>
            <person name="Thomas B.C."/>
            <person name="Banfield J.F."/>
            <person name="Relman D.A."/>
        </authorList>
    </citation>
    <scope>NUCLEOTIDE SEQUENCE [LARGE SCALE GENOMIC DNA]</scope>
    <source>
        <strain evidence="2">DOLZORAL124_49_17</strain>
    </source>
</reference>
<dbReference type="PROSITE" id="PS51704">
    <property type="entry name" value="GP_PDE"/>
    <property type="match status" value="1"/>
</dbReference>
<dbReference type="PANTHER" id="PTHR46211:SF1">
    <property type="entry name" value="GLYCEROPHOSPHODIESTER PHOSPHODIESTERASE, CYTOPLASMIC"/>
    <property type="match status" value="1"/>
</dbReference>
<comment type="caution">
    <text evidence="2">The sequence shown here is derived from an EMBL/GenBank/DDBJ whole genome shotgun (WGS) entry which is preliminary data.</text>
</comment>
<evidence type="ECO:0000313" key="2">
    <source>
        <dbReference type="EMBL" id="PID56328.1"/>
    </source>
</evidence>
<dbReference type="GO" id="GO:0008081">
    <property type="term" value="F:phosphoric diester hydrolase activity"/>
    <property type="evidence" value="ECO:0007669"/>
    <property type="project" value="InterPro"/>
</dbReference>
<protein>
    <recommendedName>
        <fullName evidence="1">GP-PDE domain-containing protein</fullName>
    </recommendedName>
</protein>
<feature type="domain" description="GP-PDE" evidence="1">
    <location>
        <begin position="23"/>
        <end position="257"/>
    </location>
</feature>
<dbReference type="Pfam" id="PF03009">
    <property type="entry name" value="GDPD"/>
    <property type="match status" value="1"/>
</dbReference>
<evidence type="ECO:0000313" key="3">
    <source>
        <dbReference type="Proteomes" id="UP000229740"/>
    </source>
</evidence>
<dbReference type="InterPro" id="IPR017946">
    <property type="entry name" value="PLC-like_Pdiesterase_TIM-brl"/>
</dbReference>
<dbReference type="EMBL" id="PDPS01000035">
    <property type="protein sequence ID" value="PID56328.1"/>
    <property type="molecule type" value="Genomic_DNA"/>
</dbReference>
<evidence type="ECO:0000259" key="1">
    <source>
        <dbReference type="PROSITE" id="PS51704"/>
    </source>
</evidence>
<dbReference type="Proteomes" id="UP000229740">
    <property type="component" value="Unassembled WGS sequence"/>
</dbReference>
<name>A0A2G6E3J8_9BACT</name>
<proteinExistence type="predicted"/>
<gene>
    <name evidence="2" type="ORF">CSB45_11615</name>
</gene>
<organism evidence="2 3">
    <name type="scientific">candidate division KSB3 bacterium</name>
    <dbReference type="NCBI Taxonomy" id="2044937"/>
    <lineage>
        <taxon>Bacteria</taxon>
        <taxon>candidate division KSB3</taxon>
    </lineage>
</organism>
<dbReference type="AlphaFoldDB" id="A0A2G6E3J8"/>